<dbReference type="InterPro" id="IPR003593">
    <property type="entry name" value="AAA+_ATPase"/>
</dbReference>
<feature type="domain" description="ABC transporter" evidence="17">
    <location>
        <begin position="483"/>
        <end position="707"/>
    </location>
</feature>
<dbReference type="FunFam" id="3.40.50.300:FF:000074">
    <property type="entry name" value="Multidrug resistance-associated protein 5 isoform 1"/>
    <property type="match status" value="1"/>
</dbReference>
<evidence type="ECO:0000259" key="17">
    <source>
        <dbReference type="PROSITE" id="PS50893"/>
    </source>
</evidence>
<keyword evidence="11 16" id="KW-1133">Transmembrane helix</keyword>
<comment type="caution">
    <text evidence="19">The sequence shown here is derived from an EMBL/GenBank/DDBJ whole genome shotgun (WGS) entry which is preliminary data.</text>
</comment>
<evidence type="ECO:0000313" key="19">
    <source>
        <dbReference type="EMBL" id="CAH3149468.1"/>
    </source>
</evidence>
<dbReference type="FunFam" id="1.20.1560.10:FF:000020">
    <property type="entry name" value="ABC metal ion transporter"/>
    <property type="match status" value="1"/>
</dbReference>
<keyword evidence="8" id="KW-0677">Repeat</keyword>
<keyword evidence="10" id="KW-0067">ATP-binding</keyword>
<evidence type="ECO:0000256" key="8">
    <source>
        <dbReference type="ARBA" id="ARBA00022737"/>
    </source>
</evidence>
<dbReference type="SUPFAM" id="SSF90123">
    <property type="entry name" value="ABC transporter transmembrane region"/>
    <property type="match status" value="2"/>
</dbReference>
<evidence type="ECO:0000256" key="3">
    <source>
        <dbReference type="ARBA" id="ARBA00009726"/>
    </source>
</evidence>
<dbReference type="EC" id="7.6.2.3" evidence="13"/>
<dbReference type="GO" id="GO:0005774">
    <property type="term" value="C:vacuolar membrane"/>
    <property type="evidence" value="ECO:0007669"/>
    <property type="project" value="UniProtKB-SubCell"/>
</dbReference>
<feature type="transmembrane region" description="Helical" evidence="16">
    <location>
        <begin position="389"/>
        <end position="415"/>
    </location>
</feature>
<feature type="region of interest" description="Disordered" evidence="15">
    <location>
        <begin position="711"/>
        <end position="752"/>
    </location>
</feature>
<dbReference type="CDD" id="cd18595">
    <property type="entry name" value="ABC_6TM_MRP1_2_3_6_D1_like"/>
    <property type="match status" value="1"/>
</dbReference>
<evidence type="ECO:0000256" key="4">
    <source>
        <dbReference type="ARBA" id="ARBA00022448"/>
    </source>
</evidence>
<feature type="domain" description="ABC transmembrane type-1" evidence="18">
    <location>
        <begin position="166"/>
        <end position="451"/>
    </location>
</feature>
<evidence type="ECO:0000256" key="15">
    <source>
        <dbReference type="SAM" id="MobiDB-lite"/>
    </source>
</evidence>
<reference evidence="19 20" key="1">
    <citation type="submission" date="2022-05" db="EMBL/GenBank/DDBJ databases">
        <authorList>
            <consortium name="Genoscope - CEA"/>
            <person name="William W."/>
        </authorList>
    </citation>
    <scope>NUCLEOTIDE SEQUENCE [LARGE SCALE GENOMIC DNA]</scope>
</reference>
<dbReference type="Proteomes" id="UP001159428">
    <property type="component" value="Unassembled WGS sequence"/>
</dbReference>
<evidence type="ECO:0000259" key="18">
    <source>
        <dbReference type="PROSITE" id="PS50929"/>
    </source>
</evidence>
<dbReference type="InterPro" id="IPR017871">
    <property type="entry name" value="ABC_transporter-like_CS"/>
</dbReference>
<dbReference type="CDD" id="cd03250">
    <property type="entry name" value="ABCC_MRP_domain1"/>
    <property type="match status" value="1"/>
</dbReference>
<feature type="compositionally biased region" description="Low complexity" evidence="15">
    <location>
        <begin position="726"/>
        <end position="741"/>
    </location>
</feature>
<evidence type="ECO:0000313" key="20">
    <source>
        <dbReference type="Proteomes" id="UP001159428"/>
    </source>
</evidence>
<feature type="transmembrane region" description="Helical" evidence="16">
    <location>
        <begin position="1007"/>
        <end position="1028"/>
    </location>
</feature>
<dbReference type="Gene3D" id="1.20.1560.10">
    <property type="entry name" value="ABC transporter type 1, transmembrane domain"/>
    <property type="match status" value="2"/>
</dbReference>
<dbReference type="SUPFAM" id="SSF52540">
    <property type="entry name" value="P-loop containing nucleoside triphosphate hydrolases"/>
    <property type="match status" value="2"/>
</dbReference>
<dbReference type="CDD" id="cd18603">
    <property type="entry name" value="ABC_6TM_MRP1_2_3_6_D2_like"/>
    <property type="match status" value="1"/>
</dbReference>
<dbReference type="Pfam" id="PF00664">
    <property type="entry name" value="ABC_membrane"/>
    <property type="match status" value="2"/>
</dbReference>
<dbReference type="FunFam" id="1.20.1560.10:FF:000001">
    <property type="entry name" value="ATP-binding cassette subfamily C member 1"/>
    <property type="match status" value="1"/>
</dbReference>
<feature type="transmembrane region" description="Helical" evidence="16">
    <location>
        <begin position="209"/>
        <end position="230"/>
    </location>
</feature>
<dbReference type="PANTHER" id="PTHR24223">
    <property type="entry name" value="ATP-BINDING CASSETTE SUB-FAMILY C"/>
    <property type="match status" value="1"/>
</dbReference>
<dbReference type="CDD" id="cd03244">
    <property type="entry name" value="ABCC_MRP_domain2"/>
    <property type="match status" value="1"/>
</dbReference>
<dbReference type="PROSITE" id="PS50929">
    <property type="entry name" value="ABC_TM1F"/>
    <property type="match status" value="2"/>
</dbReference>
<feature type="domain" description="ABC transmembrane type-1" evidence="18">
    <location>
        <begin position="786"/>
        <end position="1064"/>
    </location>
</feature>
<dbReference type="NCBIfam" id="TIGR00957">
    <property type="entry name" value="MRP_assoc_pro"/>
    <property type="match status" value="1"/>
</dbReference>
<dbReference type="GO" id="GO:0005886">
    <property type="term" value="C:plasma membrane"/>
    <property type="evidence" value="ECO:0007669"/>
    <property type="project" value="UniProtKB-SubCell"/>
</dbReference>
<feature type="transmembrane region" description="Helical" evidence="16">
    <location>
        <begin position="822"/>
        <end position="848"/>
    </location>
</feature>
<dbReference type="InterPro" id="IPR027417">
    <property type="entry name" value="P-loop_NTPase"/>
</dbReference>
<name>A0AAU9XJ97_9CNID</name>
<proteinExistence type="inferred from homology"/>
<dbReference type="GO" id="GO:0015431">
    <property type="term" value="F:ABC-type glutathione S-conjugate transporter activity"/>
    <property type="evidence" value="ECO:0007669"/>
    <property type="project" value="UniProtKB-EC"/>
</dbReference>
<evidence type="ECO:0000256" key="5">
    <source>
        <dbReference type="ARBA" id="ARBA00022475"/>
    </source>
</evidence>
<comment type="similarity">
    <text evidence="3">Belongs to the ABC transporter superfamily. ABCC family. Conjugate transporter (TC 3.A.1.208) subfamily.</text>
</comment>
<dbReference type="InterPro" id="IPR036640">
    <property type="entry name" value="ABC1_TM_sf"/>
</dbReference>
<feature type="compositionally biased region" description="Basic and acidic residues" evidence="15">
    <location>
        <begin position="116"/>
        <end position="130"/>
    </location>
</feature>
<comment type="subcellular location">
    <subcellularLocation>
        <location evidence="2">Cell membrane</location>
        <topology evidence="2">Multi-pass membrane protein</topology>
    </subcellularLocation>
    <subcellularLocation>
        <location evidence="1">Vacuole membrane</location>
        <topology evidence="1">Multi-pass membrane protein</topology>
    </subcellularLocation>
</comment>
<evidence type="ECO:0000256" key="7">
    <source>
        <dbReference type="ARBA" id="ARBA00022692"/>
    </source>
</evidence>
<feature type="transmembrane region" description="Helical" evidence="16">
    <location>
        <begin position="309"/>
        <end position="328"/>
    </location>
</feature>
<keyword evidence="12 16" id="KW-0472">Membrane</keyword>
<evidence type="ECO:0000256" key="10">
    <source>
        <dbReference type="ARBA" id="ARBA00022840"/>
    </source>
</evidence>
<keyword evidence="5" id="KW-1003">Cell membrane</keyword>
<dbReference type="EMBL" id="CALNXJ010000046">
    <property type="protein sequence ID" value="CAH3149468.1"/>
    <property type="molecule type" value="Genomic_DNA"/>
</dbReference>
<feature type="transmembrane region" description="Helical" evidence="16">
    <location>
        <begin position="427"/>
        <end position="450"/>
    </location>
</feature>
<feature type="transmembrane region" description="Helical" evidence="16">
    <location>
        <begin position="786"/>
        <end position="810"/>
    </location>
</feature>
<evidence type="ECO:0000256" key="6">
    <source>
        <dbReference type="ARBA" id="ARBA00022554"/>
    </source>
</evidence>
<dbReference type="InterPro" id="IPR050173">
    <property type="entry name" value="ABC_transporter_C-like"/>
</dbReference>
<feature type="compositionally biased region" description="Basic and acidic residues" evidence="15">
    <location>
        <begin position="742"/>
        <end position="752"/>
    </location>
</feature>
<feature type="transmembrane region" description="Helical" evidence="16">
    <location>
        <begin position="909"/>
        <end position="937"/>
    </location>
</feature>
<keyword evidence="7 16" id="KW-0812">Transmembrane</keyword>
<dbReference type="GO" id="GO:0000323">
    <property type="term" value="C:lytic vacuole"/>
    <property type="evidence" value="ECO:0007669"/>
    <property type="project" value="UniProtKB-ARBA"/>
</dbReference>
<dbReference type="SMART" id="SM00382">
    <property type="entry name" value="AAA"/>
    <property type="match status" value="2"/>
</dbReference>
<dbReference type="PANTHER" id="PTHR24223:SF443">
    <property type="entry name" value="MULTIDRUG-RESISTANCE LIKE PROTEIN 1, ISOFORM I"/>
    <property type="match status" value="1"/>
</dbReference>
<dbReference type="Pfam" id="PF00005">
    <property type="entry name" value="ABC_tran"/>
    <property type="match status" value="2"/>
</dbReference>
<dbReference type="GO" id="GO:0005524">
    <property type="term" value="F:ATP binding"/>
    <property type="evidence" value="ECO:0007669"/>
    <property type="project" value="UniProtKB-KW"/>
</dbReference>
<dbReference type="InterPro" id="IPR005292">
    <property type="entry name" value="MRP"/>
</dbReference>
<evidence type="ECO:0000256" key="13">
    <source>
        <dbReference type="ARBA" id="ARBA00024220"/>
    </source>
</evidence>
<dbReference type="FunFam" id="3.40.50.300:FF:000293">
    <property type="entry name" value="ATP binding cassette subfamily C member 1"/>
    <property type="match status" value="1"/>
</dbReference>
<keyword evidence="20" id="KW-1185">Reference proteome</keyword>
<comment type="catalytic activity">
    <reaction evidence="14">
        <text>leukotriene C4(in) + ATP + H2O = leukotriene C4(out) + ADP + phosphate + H(+)</text>
        <dbReference type="Rhea" id="RHEA:38963"/>
        <dbReference type="ChEBI" id="CHEBI:15377"/>
        <dbReference type="ChEBI" id="CHEBI:15378"/>
        <dbReference type="ChEBI" id="CHEBI:30616"/>
        <dbReference type="ChEBI" id="CHEBI:43474"/>
        <dbReference type="ChEBI" id="CHEBI:57973"/>
        <dbReference type="ChEBI" id="CHEBI:456216"/>
    </reaction>
    <physiologicalReaction direction="left-to-right" evidence="14">
        <dbReference type="Rhea" id="RHEA:38964"/>
    </physiologicalReaction>
</comment>
<evidence type="ECO:0000256" key="12">
    <source>
        <dbReference type="ARBA" id="ARBA00023136"/>
    </source>
</evidence>
<dbReference type="PROSITE" id="PS50893">
    <property type="entry name" value="ABC_TRANSPORTER_2"/>
    <property type="match status" value="2"/>
</dbReference>
<dbReference type="InterPro" id="IPR011527">
    <property type="entry name" value="ABC1_TM_dom"/>
</dbReference>
<evidence type="ECO:0000256" key="16">
    <source>
        <dbReference type="SAM" id="Phobius"/>
    </source>
</evidence>
<keyword evidence="4" id="KW-0813">Transport</keyword>
<protein>
    <recommendedName>
        <fullName evidence="13">ABC-type glutathione-S-conjugate transporter</fullName>
        <ecNumber evidence="13">7.6.2.3</ecNumber>
    </recommendedName>
</protein>
<evidence type="ECO:0000256" key="11">
    <source>
        <dbReference type="ARBA" id="ARBA00022989"/>
    </source>
</evidence>
<evidence type="ECO:0000256" key="2">
    <source>
        <dbReference type="ARBA" id="ARBA00004651"/>
    </source>
</evidence>
<keyword evidence="9" id="KW-0547">Nucleotide-binding</keyword>
<evidence type="ECO:0000256" key="9">
    <source>
        <dbReference type="ARBA" id="ARBA00022741"/>
    </source>
</evidence>
<accession>A0AAU9XJ97</accession>
<evidence type="ECO:0000256" key="1">
    <source>
        <dbReference type="ARBA" id="ARBA00004128"/>
    </source>
</evidence>
<dbReference type="PROSITE" id="PS00211">
    <property type="entry name" value="ABC_TRANSPORTER_1"/>
    <property type="match status" value="2"/>
</dbReference>
<keyword evidence="6" id="KW-0926">Vacuole</keyword>
<dbReference type="Gene3D" id="3.40.50.300">
    <property type="entry name" value="P-loop containing nucleotide triphosphate hydrolases"/>
    <property type="match status" value="2"/>
</dbReference>
<evidence type="ECO:0000256" key="14">
    <source>
        <dbReference type="ARBA" id="ARBA00047523"/>
    </source>
</evidence>
<gene>
    <name evidence="19" type="ORF">PMEA_00024311</name>
</gene>
<dbReference type="InterPro" id="IPR003439">
    <property type="entry name" value="ABC_transporter-like_ATP-bd"/>
</dbReference>
<organism evidence="19 20">
    <name type="scientific">Pocillopora meandrina</name>
    <dbReference type="NCBI Taxonomy" id="46732"/>
    <lineage>
        <taxon>Eukaryota</taxon>
        <taxon>Metazoa</taxon>
        <taxon>Cnidaria</taxon>
        <taxon>Anthozoa</taxon>
        <taxon>Hexacorallia</taxon>
        <taxon>Scleractinia</taxon>
        <taxon>Astrocoeniina</taxon>
        <taxon>Pocilloporidae</taxon>
        <taxon>Pocillopora</taxon>
    </lineage>
</organism>
<feature type="domain" description="ABC transporter" evidence="17">
    <location>
        <begin position="1103"/>
        <end position="1335"/>
    </location>
</feature>
<sequence>MEVCVEDGSINSEAVTSQTQSENFVDNGWASFPEVAKREEVKRKQNPEDRANFLSRLTFWWFNWIISTGYKRPLKDKDLWALRRENQATYIVPKLKTKWTEQQVKCRKINSGRRSHKDEDEYNESDRLLDDESSPDENVENTPTRKEEKKPSLRKTLGSLFGFKFALAVFCKLLHDLLIFVQPQLLKLLVGYTEDKDDMFGPWKEWKGYAYAGAMFGVAAIQSLALHQYFHIMLQIGMRLRTGIIGLVYEKALVLNSKAKGKTTAGELVNLMSVDAQRLMELTTYINSLWSSPLQIAGSLYFLYNTLGLSILAGLGVMLLVIPINMFFGSRMSTLQVKQMSEKDERIKLMNEILSGIKVLKFYAWEESFMKEVETKRKKELKYSRNSDFWAAGFMFTFGCAPTLVAVTTFAIYVITGNLLTASKAFVALALFNVMRFPLVMLPNVIVSCVQARVSLKRLQDFLNLEELDLNSVQRTTLSSSAVSIENGTFTWSSRNAPVLKEVSLQIPSGSLVAIVGQVGCGKSSLLSAFLGDTEKVEGIVSVEGSVAYVAQQAWIQNATLRDNILFSKAMDSARYENVLDSCALRPDLEILPAGDSTEIGERGINLSGGQKQRVSLARAVYFNADIYLLDDPLSAVDSHVGKHIFENVVGPRGMLKNKTRLLVTHGVHFLPQMDQIIVLKDGRITECGTYSDLMANSGAFAELLETYSSENHSSDNSTENEEQGSVAKASSKASSSNVKEVGQKDKNDDEDELGKMIEEERSETGTVKFAVFFSYLKSVGCCASFLTIVSFLLMEACTVGTGIWLAYWSSANVTTDEQRNLYLGIYGGLGLGQGFFSFLVSIFFTVGAMGASRRLHRNLLVNVMHSPMSFFDTTPLGRIVNRFSKDLYTIDDTIPRCVTNFMWCSLEIIGMIVAISYATPLFLATLPVVAIFYFYIQRVYVATSRQLKRIESVSRSPIYSHFLETVNGASTIRAYSQQRRFILDNYYRTDENQVAYYSTVSSNRWLAVRLEFLGNCLILFAGLFAVLSRDKIMSGLVGMSLTYSLEITETLNWAVRMTSELETQLVSVERVKEYSETDTEARWIIPENRPPDDWPFTGRIIMEQFDLKYREGLPLVLKQISCDIKPGEKIGIVGRTGAGKSSLTLALFRILEGAGGKITIDGVDIATIGLQDLRSRLTIIPQDPVLFSGSLRLNLDPFRKYTDDQLWHVLEVSHLKNFVSGLNEGLQYTIAEGGENLSVGQRQLVCLARALLRKSKILVLDEATAAVDLETDELIQQTIRREFADRTVFTIAHRLNTIMDYDRVLVLDSGSIAEFDSPSNLLSRNGLFAKLVQDARLS</sequence>
<feature type="region of interest" description="Disordered" evidence="15">
    <location>
        <begin position="110"/>
        <end position="150"/>
    </location>
</feature>
<dbReference type="GO" id="GO:0016887">
    <property type="term" value="F:ATP hydrolysis activity"/>
    <property type="evidence" value="ECO:0007669"/>
    <property type="project" value="InterPro"/>
</dbReference>